<dbReference type="EMBL" id="RWGY01000213">
    <property type="protein sequence ID" value="TVU03184.1"/>
    <property type="molecule type" value="Genomic_DNA"/>
</dbReference>
<feature type="region of interest" description="Disordered" evidence="1">
    <location>
        <begin position="1"/>
        <end position="23"/>
    </location>
</feature>
<dbReference type="Proteomes" id="UP000324897">
    <property type="component" value="Unassembled WGS sequence"/>
</dbReference>
<feature type="compositionally biased region" description="Acidic residues" evidence="1">
    <location>
        <begin position="138"/>
        <end position="157"/>
    </location>
</feature>
<evidence type="ECO:0000256" key="1">
    <source>
        <dbReference type="SAM" id="MobiDB-lite"/>
    </source>
</evidence>
<feature type="compositionally biased region" description="Basic and acidic residues" evidence="1">
    <location>
        <begin position="1"/>
        <end position="15"/>
    </location>
</feature>
<evidence type="ECO:0000313" key="2">
    <source>
        <dbReference type="EMBL" id="TVU03184.1"/>
    </source>
</evidence>
<evidence type="ECO:0000313" key="3">
    <source>
        <dbReference type="Proteomes" id="UP000324897"/>
    </source>
</evidence>
<organism evidence="2 3">
    <name type="scientific">Eragrostis curvula</name>
    <name type="common">weeping love grass</name>
    <dbReference type="NCBI Taxonomy" id="38414"/>
    <lineage>
        <taxon>Eukaryota</taxon>
        <taxon>Viridiplantae</taxon>
        <taxon>Streptophyta</taxon>
        <taxon>Embryophyta</taxon>
        <taxon>Tracheophyta</taxon>
        <taxon>Spermatophyta</taxon>
        <taxon>Magnoliopsida</taxon>
        <taxon>Liliopsida</taxon>
        <taxon>Poales</taxon>
        <taxon>Poaceae</taxon>
        <taxon>PACMAD clade</taxon>
        <taxon>Chloridoideae</taxon>
        <taxon>Eragrostideae</taxon>
        <taxon>Eragrostidinae</taxon>
        <taxon>Eragrostis</taxon>
    </lineage>
</organism>
<gene>
    <name evidence="2" type="ORF">EJB05_51286</name>
</gene>
<accession>A0A5J9SW79</accession>
<dbReference type="AlphaFoldDB" id="A0A5J9SW79"/>
<dbReference type="OrthoDB" id="696324at2759"/>
<sequence>MQPDQTKRDDGETKDQSPPSPSVPMTFLVHVGGKICLNSKRCWDWRVGSMKFMDSRDVTWYELQENLKAHGYKWNTDLYFLIPGETPPEGMVIILGQEQVNLLMNMHKGKKKMKTCHLYIVKKPRPGSYDCGYTSSESDNDNGNTDDEYNPVEEDGE</sequence>
<comment type="caution">
    <text evidence="2">The sequence shown here is derived from an EMBL/GenBank/DDBJ whole genome shotgun (WGS) entry which is preliminary data.</text>
</comment>
<keyword evidence="3" id="KW-1185">Reference proteome</keyword>
<dbReference type="Gramene" id="TVU03184">
    <property type="protein sequence ID" value="TVU03184"/>
    <property type="gene ID" value="EJB05_51286"/>
</dbReference>
<protein>
    <submittedName>
        <fullName evidence="2">Uncharacterized protein</fullName>
    </submittedName>
</protein>
<proteinExistence type="predicted"/>
<reference evidence="2 3" key="1">
    <citation type="journal article" date="2019" name="Sci. Rep.">
        <title>A high-quality genome of Eragrostis curvula grass provides insights into Poaceae evolution and supports new strategies to enhance forage quality.</title>
        <authorList>
            <person name="Carballo J."/>
            <person name="Santos B.A.C.M."/>
            <person name="Zappacosta D."/>
            <person name="Garbus I."/>
            <person name="Selva J.P."/>
            <person name="Gallo C.A."/>
            <person name="Diaz A."/>
            <person name="Albertini E."/>
            <person name="Caccamo M."/>
            <person name="Echenique V."/>
        </authorList>
    </citation>
    <scope>NUCLEOTIDE SEQUENCE [LARGE SCALE GENOMIC DNA]</scope>
    <source>
        <strain evidence="3">cv. Victoria</strain>
        <tissue evidence="2">Leaf</tissue>
    </source>
</reference>
<feature type="region of interest" description="Disordered" evidence="1">
    <location>
        <begin position="128"/>
        <end position="157"/>
    </location>
</feature>
<name>A0A5J9SW79_9POAL</name>